<feature type="compositionally biased region" description="Polar residues" evidence="1">
    <location>
        <begin position="240"/>
        <end position="251"/>
    </location>
</feature>
<dbReference type="GO" id="GO:0000294">
    <property type="term" value="P:nuclear-transcribed mRNA catabolic process, RNase MRP-dependent"/>
    <property type="evidence" value="ECO:0007669"/>
    <property type="project" value="TreeGrafter"/>
</dbReference>
<protein>
    <recommendedName>
        <fullName evidence="2">RNase MRP protein 1 RNA binding domain-containing protein</fullName>
    </recommendedName>
</protein>
<evidence type="ECO:0000259" key="2">
    <source>
        <dbReference type="Pfam" id="PF20945"/>
    </source>
</evidence>
<name>A0A9N8KFL5_9PEZI</name>
<dbReference type="GO" id="GO:0000466">
    <property type="term" value="P:maturation of 5.8S rRNA from tricistronic rRNA transcript (SSU-rRNA, 5.8S rRNA, LSU-rRNA)"/>
    <property type="evidence" value="ECO:0007669"/>
    <property type="project" value="TreeGrafter"/>
</dbReference>
<accession>A0A9N8KFL5</accession>
<dbReference type="PANTHER" id="PTHR37792">
    <property type="entry name" value="RIBONUCLEASE MRP PROTEIN SUBUNIT RMP1"/>
    <property type="match status" value="1"/>
</dbReference>
<evidence type="ECO:0000256" key="1">
    <source>
        <dbReference type="SAM" id="MobiDB-lite"/>
    </source>
</evidence>
<dbReference type="InterPro" id="IPR047205">
    <property type="entry name" value="RMP1"/>
</dbReference>
<feature type="region of interest" description="Disordered" evidence="1">
    <location>
        <begin position="183"/>
        <end position="204"/>
    </location>
</feature>
<organism evidence="3 4">
    <name type="scientific">Aureobasidium uvarum</name>
    <dbReference type="NCBI Taxonomy" id="2773716"/>
    <lineage>
        <taxon>Eukaryota</taxon>
        <taxon>Fungi</taxon>
        <taxon>Dikarya</taxon>
        <taxon>Ascomycota</taxon>
        <taxon>Pezizomycotina</taxon>
        <taxon>Dothideomycetes</taxon>
        <taxon>Dothideomycetidae</taxon>
        <taxon>Dothideales</taxon>
        <taxon>Saccotheciaceae</taxon>
        <taxon>Aureobasidium</taxon>
    </lineage>
</organism>
<feature type="compositionally biased region" description="Low complexity" evidence="1">
    <location>
        <begin position="295"/>
        <end position="316"/>
    </location>
</feature>
<keyword evidence="4" id="KW-1185">Reference proteome</keyword>
<feature type="region of interest" description="Disordered" evidence="1">
    <location>
        <begin position="234"/>
        <end position="344"/>
    </location>
</feature>
<dbReference type="Pfam" id="PF20945">
    <property type="entry name" value="RMP1"/>
    <property type="match status" value="1"/>
</dbReference>
<dbReference type="PANTHER" id="PTHR37792:SF1">
    <property type="entry name" value="RIBONUCLEASE MRP PROTEIN SUBUNIT RMP1"/>
    <property type="match status" value="1"/>
</dbReference>
<comment type="caution">
    <text evidence="3">The sequence shown here is derived from an EMBL/GenBank/DDBJ whole genome shotgun (WGS) entry which is preliminary data.</text>
</comment>
<dbReference type="GO" id="GO:0000172">
    <property type="term" value="C:ribonuclease MRP complex"/>
    <property type="evidence" value="ECO:0007669"/>
    <property type="project" value="InterPro"/>
</dbReference>
<evidence type="ECO:0000313" key="4">
    <source>
        <dbReference type="Proteomes" id="UP000745764"/>
    </source>
</evidence>
<dbReference type="AlphaFoldDB" id="A0A9N8KFL5"/>
<dbReference type="EMBL" id="CAINUL010000005">
    <property type="protein sequence ID" value="CAD0109879.1"/>
    <property type="molecule type" value="Genomic_DNA"/>
</dbReference>
<feature type="compositionally biased region" description="Basic and acidic residues" evidence="1">
    <location>
        <begin position="183"/>
        <end position="193"/>
    </location>
</feature>
<feature type="domain" description="RNase MRP protein 1 RNA binding" evidence="2">
    <location>
        <begin position="32"/>
        <end position="134"/>
    </location>
</feature>
<proteinExistence type="predicted"/>
<gene>
    <name evidence="3" type="ORF">AWRI4620_LOCUS4134</name>
</gene>
<dbReference type="InterPro" id="IPR047204">
    <property type="entry name" value="RMP1_RBD"/>
</dbReference>
<dbReference type="GO" id="GO:0042134">
    <property type="term" value="F:rRNA primary transcript binding"/>
    <property type="evidence" value="ECO:0007669"/>
    <property type="project" value="InterPro"/>
</dbReference>
<evidence type="ECO:0000313" key="3">
    <source>
        <dbReference type="EMBL" id="CAD0109879.1"/>
    </source>
</evidence>
<dbReference type="OrthoDB" id="5414547at2759"/>
<dbReference type="Proteomes" id="UP000745764">
    <property type="component" value="Unassembled WGS sequence"/>
</dbReference>
<dbReference type="CDD" id="cd22573">
    <property type="entry name" value="RMP1_RBD"/>
    <property type="match status" value="1"/>
</dbReference>
<reference evidence="3" key="1">
    <citation type="submission" date="2020-06" db="EMBL/GenBank/DDBJ databases">
        <authorList>
            <person name="Onetto C."/>
        </authorList>
    </citation>
    <scope>NUCLEOTIDE SEQUENCE</scope>
</reference>
<sequence length="380" mass="42608">METNPITTIPNLAPLKLPSASQTADLQHLHTLMHLLHHRNHNQHRRSTWYRHFNIFRRHVGTVLEHLKTLAHVPTTNLARHKKKAEDEALRLRIQQTVSFWRDVLVPKAQHAFGQLIADGRFAVLGVVLMAILGHVCRVFGLISVYEELGEEETIKAIEVFAAEGWAEDEGLGVLVPREGEKREDLGEVLTRDDSEDEEDMTATKAKAMEKELRKNESGCLAPERDMLEQSRKALKAMATGSTPITSSRESSMPLPTKTKASKKLKPTETDSKSKAAKVLPAVNWDDNSTAPLPKTSSKATSNSSKPDISVSSASSKLKKKRPKQEEDETPPVLQRLSRRRKRRTPSTICLLGCRGRIVQRNHSIGFENIAHSVHNTERP</sequence>